<protein>
    <submittedName>
        <fullName evidence="10">Sugar ABC transporter permease</fullName>
    </submittedName>
</protein>
<feature type="region of interest" description="Disordered" evidence="8">
    <location>
        <begin position="1"/>
        <end position="32"/>
    </location>
</feature>
<reference evidence="10 11" key="1">
    <citation type="submission" date="2024-02" db="EMBL/GenBank/DDBJ databases">
        <authorList>
            <person name="Saticioglu I.B."/>
        </authorList>
    </citation>
    <scope>NUCLEOTIDE SEQUENCE [LARGE SCALE GENOMIC DNA]</scope>
    <source>
        <strain evidence="10 11">Mu-86</strain>
    </source>
</reference>
<evidence type="ECO:0000256" key="6">
    <source>
        <dbReference type="ARBA" id="ARBA00023136"/>
    </source>
</evidence>
<feature type="domain" description="ABC transmembrane type-1" evidence="9">
    <location>
        <begin position="98"/>
        <end position="311"/>
    </location>
</feature>
<proteinExistence type="inferred from homology"/>
<dbReference type="PANTHER" id="PTHR30193">
    <property type="entry name" value="ABC TRANSPORTER PERMEASE PROTEIN"/>
    <property type="match status" value="1"/>
</dbReference>
<dbReference type="RefSeq" id="WP_337336904.1">
    <property type="nucleotide sequence ID" value="NZ_JBBDGL010000001.1"/>
</dbReference>
<evidence type="ECO:0000256" key="5">
    <source>
        <dbReference type="ARBA" id="ARBA00022989"/>
    </source>
</evidence>
<evidence type="ECO:0000256" key="2">
    <source>
        <dbReference type="ARBA" id="ARBA00022448"/>
    </source>
</evidence>
<evidence type="ECO:0000256" key="8">
    <source>
        <dbReference type="SAM" id="MobiDB-lite"/>
    </source>
</evidence>
<keyword evidence="5 7" id="KW-1133">Transmembrane helix</keyword>
<keyword evidence="3" id="KW-1003">Cell membrane</keyword>
<dbReference type="PANTHER" id="PTHR30193:SF37">
    <property type="entry name" value="INNER MEMBRANE ABC TRANSPORTER PERMEASE PROTEIN YCJO"/>
    <property type="match status" value="1"/>
</dbReference>
<feature type="transmembrane region" description="Helical" evidence="7">
    <location>
        <begin position="132"/>
        <end position="152"/>
    </location>
</feature>
<feature type="transmembrane region" description="Helical" evidence="7">
    <location>
        <begin position="36"/>
        <end position="57"/>
    </location>
</feature>
<gene>
    <name evidence="10" type="ORF">WDU96_02500</name>
</gene>
<evidence type="ECO:0000259" key="9">
    <source>
        <dbReference type="PROSITE" id="PS50928"/>
    </source>
</evidence>
<dbReference type="SUPFAM" id="SSF161098">
    <property type="entry name" value="MetI-like"/>
    <property type="match status" value="1"/>
</dbReference>
<evidence type="ECO:0000256" key="3">
    <source>
        <dbReference type="ARBA" id="ARBA00022475"/>
    </source>
</evidence>
<keyword evidence="6 7" id="KW-0472">Membrane</keyword>
<dbReference type="EMBL" id="JBBDGL010000001">
    <property type="protein sequence ID" value="MEJ1154467.1"/>
    <property type="molecule type" value="Genomic_DNA"/>
</dbReference>
<accession>A0ABU8LRM8</accession>
<keyword evidence="4 7" id="KW-0812">Transmembrane</keyword>
<dbReference type="Gene3D" id="1.10.3720.10">
    <property type="entry name" value="MetI-like"/>
    <property type="match status" value="1"/>
</dbReference>
<dbReference type="InterPro" id="IPR051393">
    <property type="entry name" value="ABC_transporter_permease"/>
</dbReference>
<comment type="similarity">
    <text evidence="7">Belongs to the binding-protein-dependent transport system permease family.</text>
</comment>
<dbReference type="PROSITE" id="PS50928">
    <property type="entry name" value="ABC_TM1"/>
    <property type="match status" value="1"/>
</dbReference>
<evidence type="ECO:0000313" key="11">
    <source>
        <dbReference type="Proteomes" id="UP001368654"/>
    </source>
</evidence>
<feature type="transmembrane region" description="Helical" evidence="7">
    <location>
        <begin position="98"/>
        <end position="120"/>
    </location>
</feature>
<evidence type="ECO:0000313" key="10">
    <source>
        <dbReference type="EMBL" id="MEJ1154467.1"/>
    </source>
</evidence>
<comment type="caution">
    <text evidence="10">The sequence shown here is derived from an EMBL/GenBank/DDBJ whole genome shotgun (WGS) entry which is preliminary data.</text>
</comment>
<organism evidence="10 11">
    <name type="scientific">Microbacterium marmarense</name>
    <dbReference type="NCBI Taxonomy" id="3122051"/>
    <lineage>
        <taxon>Bacteria</taxon>
        <taxon>Bacillati</taxon>
        <taxon>Actinomycetota</taxon>
        <taxon>Actinomycetes</taxon>
        <taxon>Micrococcales</taxon>
        <taxon>Microbacteriaceae</taxon>
        <taxon>Microbacterium</taxon>
    </lineage>
</organism>
<evidence type="ECO:0000256" key="7">
    <source>
        <dbReference type="RuleBase" id="RU363032"/>
    </source>
</evidence>
<dbReference type="InterPro" id="IPR000515">
    <property type="entry name" value="MetI-like"/>
</dbReference>
<name>A0ABU8LRM8_9MICO</name>
<keyword evidence="11" id="KW-1185">Reference proteome</keyword>
<feature type="transmembrane region" description="Helical" evidence="7">
    <location>
        <begin position="290"/>
        <end position="314"/>
    </location>
</feature>
<evidence type="ECO:0000256" key="1">
    <source>
        <dbReference type="ARBA" id="ARBA00004651"/>
    </source>
</evidence>
<dbReference type="Proteomes" id="UP001368654">
    <property type="component" value="Unassembled WGS sequence"/>
</dbReference>
<sequence>MTESLTTRAIVTGERGGRRSERRPPRRAGRRSPMRGPWFAIAFLAPLLAFYAIYFVYGFAVLGVVSTQRVGLTFQNALDVGFQNFELVLTDPSFLRSIINTVAFGLFSVFVALTLGFILAMMMASGVRARQWFYAVFLLPSLIPMALFATVFGRMLETRDGAINEGLRTIGLGFLAQDWLGDPTSAYIGVLVLFVFTIGLPIMYYTTDVSQVNGSLIESATLDGASVWQIYRIMLWPLLKSTHITVILSVLLGIFRAFDIIYFSTGGQPGGRTDITGTYVYKATLGLDRVGFAAAAAIIVLLIALIISIIQIVIRRRIDAHGNHG</sequence>
<dbReference type="Pfam" id="PF00528">
    <property type="entry name" value="BPD_transp_1"/>
    <property type="match status" value="1"/>
</dbReference>
<dbReference type="CDD" id="cd06261">
    <property type="entry name" value="TM_PBP2"/>
    <property type="match status" value="1"/>
</dbReference>
<keyword evidence="2 7" id="KW-0813">Transport</keyword>
<feature type="transmembrane region" description="Helical" evidence="7">
    <location>
        <begin position="186"/>
        <end position="205"/>
    </location>
</feature>
<feature type="transmembrane region" description="Helical" evidence="7">
    <location>
        <begin position="242"/>
        <end position="263"/>
    </location>
</feature>
<evidence type="ECO:0000256" key="4">
    <source>
        <dbReference type="ARBA" id="ARBA00022692"/>
    </source>
</evidence>
<comment type="subcellular location">
    <subcellularLocation>
        <location evidence="1 7">Cell membrane</location>
        <topology evidence="1 7">Multi-pass membrane protein</topology>
    </subcellularLocation>
</comment>
<dbReference type="InterPro" id="IPR035906">
    <property type="entry name" value="MetI-like_sf"/>
</dbReference>